<evidence type="ECO:0000256" key="2">
    <source>
        <dbReference type="ARBA" id="ARBA00023002"/>
    </source>
</evidence>
<gene>
    <name evidence="5" type="ORF">A9K55_007716</name>
</gene>
<comment type="similarity">
    <text evidence="3">Belongs to the aldo/keto reductase family. Aldo/keto reductase 2 subfamily.</text>
</comment>
<dbReference type="OrthoDB" id="48988at2759"/>
<dbReference type="Pfam" id="PF00248">
    <property type="entry name" value="Aldo_ket_red"/>
    <property type="match status" value="1"/>
</dbReference>
<dbReference type="Proteomes" id="UP000323067">
    <property type="component" value="Chromosome vii"/>
</dbReference>
<evidence type="ECO:0000256" key="3">
    <source>
        <dbReference type="ARBA" id="ARBA00038157"/>
    </source>
</evidence>
<evidence type="ECO:0000259" key="4">
    <source>
        <dbReference type="Pfam" id="PF00248"/>
    </source>
</evidence>
<dbReference type="Gene3D" id="3.20.20.100">
    <property type="entry name" value="NADP-dependent oxidoreductase domain"/>
    <property type="match status" value="1"/>
</dbReference>
<dbReference type="VEuPathDB" id="FungiDB:CCM_07186"/>
<dbReference type="InterPro" id="IPR050523">
    <property type="entry name" value="AKR_Detox_Biosynth"/>
</dbReference>
<dbReference type="AlphaFoldDB" id="A0A2H4SES2"/>
<evidence type="ECO:0000256" key="1">
    <source>
        <dbReference type="ARBA" id="ARBA00022857"/>
    </source>
</evidence>
<evidence type="ECO:0000313" key="5">
    <source>
        <dbReference type="EMBL" id="ATY61599.1"/>
    </source>
</evidence>
<name>A0A2H4SES2_CORMI</name>
<dbReference type="InterPro" id="IPR036812">
    <property type="entry name" value="NAD(P)_OxRdtase_dom_sf"/>
</dbReference>
<organism evidence="5 6">
    <name type="scientific">Cordyceps militaris</name>
    <name type="common">Caterpillar fungus</name>
    <name type="synonym">Clavaria militaris</name>
    <dbReference type="NCBI Taxonomy" id="73501"/>
    <lineage>
        <taxon>Eukaryota</taxon>
        <taxon>Fungi</taxon>
        <taxon>Dikarya</taxon>
        <taxon>Ascomycota</taxon>
        <taxon>Pezizomycotina</taxon>
        <taxon>Sordariomycetes</taxon>
        <taxon>Hypocreomycetidae</taxon>
        <taxon>Hypocreales</taxon>
        <taxon>Cordycipitaceae</taxon>
        <taxon>Cordyceps</taxon>
    </lineage>
</organism>
<keyword evidence="1" id="KW-0521">NADP</keyword>
<dbReference type="PANTHER" id="PTHR43364">
    <property type="entry name" value="NADH-SPECIFIC METHYLGLYOXAL REDUCTASE-RELATED"/>
    <property type="match status" value="1"/>
</dbReference>
<dbReference type="VEuPathDB" id="FungiDB:A9K55_007716"/>
<dbReference type="PANTHER" id="PTHR43364:SF7">
    <property type="entry name" value="NADP-DEPENDENT OXIDOREDUCTASE DOMAIN-CONTAINING PROTEIN-RELATED"/>
    <property type="match status" value="1"/>
</dbReference>
<dbReference type="SUPFAM" id="SSF51430">
    <property type="entry name" value="NAD(P)-linked oxidoreductase"/>
    <property type="match status" value="1"/>
</dbReference>
<reference evidence="5 6" key="1">
    <citation type="journal article" date="2017" name="BMC Genomics">
        <title>Chromosome level assembly and secondary metabolite potential of the parasitic fungus Cordyceps militaris.</title>
        <authorList>
            <person name="Kramer G.J."/>
            <person name="Nodwell J.R."/>
        </authorList>
    </citation>
    <scope>NUCLEOTIDE SEQUENCE [LARGE SCALE GENOMIC DNA]</scope>
    <source>
        <strain evidence="5 6">ATCC 34164</strain>
    </source>
</reference>
<dbReference type="EMBL" id="CP023324">
    <property type="protein sequence ID" value="ATY61599.1"/>
    <property type="molecule type" value="Genomic_DNA"/>
</dbReference>
<proteinExistence type="inferred from homology"/>
<dbReference type="InterPro" id="IPR023210">
    <property type="entry name" value="NADP_OxRdtase_dom"/>
</dbReference>
<protein>
    <submittedName>
        <fullName evidence="5">Norsolorinic acid reductase</fullName>
    </submittedName>
</protein>
<dbReference type="GO" id="GO:0016491">
    <property type="term" value="F:oxidoreductase activity"/>
    <property type="evidence" value="ECO:0007669"/>
    <property type="project" value="UniProtKB-KW"/>
</dbReference>
<evidence type="ECO:0000313" key="6">
    <source>
        <dbReference type="Proteomes" id="UP000323067"/>
    </source>
</evidence>
<keyword evidence="2" id="KW-0560">Oxidoreductase</keyword>
<sequence>MASYFPPAPAPKSNLSRYRLLSPTASVWVSPICLGAMNFGDSWSHWLGECTKETTEDILDYFYEQGGNFIDTANNYQCGESETRIGNWMKSRGNREQMVIATKYTTAFIPVEGGAKIKVNFNGCGAKSLNASITASLQRLQTYYIDLLYVHWWDYNTSIPEMMQALNSVVLGGRVLYLGISDAPAWVASKANEYARNHGMRQFSVYQGKWSAAHRDLERDIIPMCRAEGMALAPWGSLGGGKFKSTEPFRMLRVRDEKPTQEHTDQEKMVLATLEAVARRKSAAVTGVAIAYVMHKAPYVFPVLGGRKVEHIKNNIDALNIALNAEDIREIEAAAPFDLGFPHNFLWGKRVPAAQGDVNFAVLGGSYDHVEDVKPITPAKAAE</sequence>
<accession>A0A2H4SES2</accession>
<feature type="domain" description="NADP-dependent oxidoreductase" evidence="4">
    <location>
        <begin position="31"/>
        <end position="334"/>
    </location>
</feature>